<reference evidence="2 3" key="1">
    <citation type="submission" date="2023-09" db="EMBL/GenBank/DDBJ databases">
        <title>Thalassobella suaedae gen. nov., sp. nov., a marine bacterium of the family Flavobacteriaceae isolated from a halophyte Suaeda japonica.</title>
        <authorList>
            <person name="Lee S.Y."/>
            <person name="Hwang C.Y."/>
        </authorList>
    </citation>
    <scope>NUCLEOTIDE SEQUENCE [LARGE SCALE GENOMIC DNA]</scope>
    <source>
        <strain evidence="2 3">HL-DH10</strain>
    </source>
</reference>
<keyword evidence="1" id="KW-1133">Transmembrane helix</keyword>
<dbReference type="Proteomes" id="UP001303407">
    <property type="component" value="Chromosome"/>
</dbReference>
<evidence type="ECO:0000313" key="2">
    <source>
        <dbReference type="EMBL" id="WNH14436.1"/>
    </source>
</evidence>
<dbReference type="RefSeq" id="WP_415864438.1">
    <property type="nucleotide sequence ID" value="NZ_CP134536.1"/>
</dbReference>
<keyword evidence="1" id="KW-0472">Membrane</keyword>
<dbReference type="EMBL" id="CP134536">
    <property type="protein sequence ID" value="WNH14436.1"/>
    <property type="molecule type" value="Genomic_DNA"/>
</dbReference>
<gene>
    <name evidence="2" type="ORF">RHP49_15065</name>
</gene>
<dbReference type="InterPro" id="IPR022134">
    <property type="entry name" value="DUF3667"/>
</dbReference>
<accession>A0ABY9Y8A0</accession>
<keyword evidence="1" id="KW-0812">Transmembrane</keyword>
<evidence type="ECO:0000256" key="1">
    <source>
        <dbReference type="SAM" id="Phobius"/>
    </source>
</evidence>
<dbReference type="Pfam" id="PF12412">
    <property type="entry name" value="DUF3667"/>
    <property type="match status" value="1"/>
</dbReference>
<name>A0ABY9Y8A0_9FLAO</name>
<proteinExistence type="predicted"/>
<organism evidence="2 3">
    <name type="scientific">Thalassobellus suaedae</name>
    <dbReference type="NCBI Taxonomy" id="3074124"/>
    <lineage>
        <taxon>Bacteria</taxon>
        <taxon>Pseudomonadati</taxon>
        <taxon>Bacteroidota</taxon>
        <taxon>Flavobacteriia</taxon>
        <taxon>Flavobacteriales</taxon>
        <taxon>Flavobacteriaceae</taxon>
        <taxon>Thalassobellus</taxon>
    </lineage>
</organism>
<sequence length="59" mass="7036">MSEHSGFCFIPLLIKPGYLTAKFIEGKRLLYLHPAKMYLFIVVVFFFFFYSTRSISKYK</sequence>
<evidence type="ECO:0000313" key="3">
    <source>
        <dbReference type="Proteomes" id="UP001303407"/>
    </source>
</evidence>
<protein>
    <submittedName>
        <fullName evidence="2">DUF3667 domain-containing protein</fullName>
    </submittedName>
</protein>
<feature type="transmembrane region" description="Helical" evidence="1">
    <location>
        <begin position="31"/>
        <end position="50"/>
    </location>
</feature>
<keyword evidence="3" id="KW-1185">Reference proteome</keyword>